<sequence length="118" mass="12620">MLHHATTPAIPLQENASSLYATPAVLRYFDHIQNLPSIRNVLTTPSPVPLDALIESTTKLEWKATEPTKKKAKKVTVADAKSETTVDSKAAVSGSAPVKAEASGSSGQPKERKERKGT</sequence>
<dbReference type="OrthoDB" id="19141at2759"/>
<name>A0A0C3M6E8_9AGAM</name>
<dbReference type="HOGENOM" id="CLU_2074880_0_0_1"/>
<evidence type="ECO:0000313" key="2">
    <source>
        <dbReference type="EMBL" id="KIO29217.1"/>
    </source>
</evidence>
<accession>A0A0C3M6E8</accession>
<evidence type="ECO:0000256" key="1">
    <source>
        <dbReference type="SAM" id="MobiDB-lite"/>
    </source>
</evidence>
<reference evidence="2 3" key="1">
    <citation type="submission" date="2014-04" db="EMBL/GenBank/DDBJ databases">
        <authorList>
            <consortium name="DOE Joint Genome Institute"/>
            <person name="Kuo A."/>
            <person name="Girlanda M."/>
            <person name="Perotto S."/>
            <person name="Kohler A."/>
            <person name="Nagy L.G."/>
            <person name="Floudas D."/>
            <person name="Copeland A."/>
            <person name="Barry K.W."/>
            <person name="Cichocki N."/>
            <person name="Veneault-Fourrey C."/>
            <person name="LaButti K."/>
            <person name="Lindquist E.A."/>
            <person name="Lipzen A."/>
            <person name="Lundell T."/>
            <person name="Morin E."/>
            <person name="Murat C."/>
            <person name="Sun H."/>
            <person name="Tunlid A."/>
            <person name="Henrissat B."/>
            <person name="Grigoriev I.V."/>
            <person name="Hibbett D.S."/>
            <person name="Martin F."/>
            <person name="Nordberg H.P."/>
            <person name="Cantor M.N."/>
            <person name="Hua S.X."/>
        </authorList>
    </citation>
    <scope>NUCLEOTIDE SEQUENCE [LARGE SCALE GENOMIC DNA]</scope>
    <source>
        <strain evidence="2 3">MUT 4182</strain>
    </source>
</reference>
<dbReference type="AlphaFoldDB" id="A0A0C3M6E8"/>
<feature type="region of interest" description="Disordered" evidence="1">
    <location>
        <begin position="68"/>
        <end position="118"/>
    </location>
</feature>
<dbReference type="Proteomes" id="UP000054248">
    <property type="component" value="Unassembled WGS sequence"/>
</dbReference>
<reference evidence="3" key="2">
    <citation type="submission" date="2015-01" db="EMBL/GenBank/DDBJ databases">
        <title>Evolutionary Origins and Diversification of the Mycorrhizal Mutualists.</title>
        <authorList>
            <consortium name="DOE Joint Genome Institute"/>
            <consortium name="Mycorrhizal Genomics Consortium"/>
            <person name="Kohler A."/>
            <person name="Kuo A."/>
            <person name="Nagy L.G."/>
            <person name="Floudas D."/>
            <person name="Copeland A."/>
            <person name="Barry K.W."/>
            <person name="Cichocki N."/>
            <person name="Veneault-Fourrey C."/>
            <person name="LaButti K."/>
            <person name="Lindquist E.A."/>
            <person name="Lipzen A."/>
            <person name="Lundell T."/>
            <person name="Morin E."/>
            <person name="Murat C."/>
            <person name="Riley R."/>
            <person name="Ohm R."/>
            <person name="Sun H."/>
            <person name="Tunlid A."/>
            <person name="Henrissat B."/>
            <person name="Grigoriev I.V."/>
            <person name="Hibbett D.S."/>
            <person name="Martin F."/>
        </authorList>
    </citation>
    <scope>NUCLEOTIDE SEQUENCE [LARGE SCALE GENOMIC DNA]</scope>
    <source>
        <strain evidence="3">MUT 4182</strain>
    </source>
</reference>
<proteinExistence type="predicted"/>
<keyword evidence="3" id="KW-1185">Reference proteome</keyword>
<gene>
    <name evidence="2" type="ORF">M407DRAFT_21613</name>
</gene>
<feature type="compositionally biased region" description="Basic and acidic residues" evidence="1">
    <location>
        <begin position="109"/>
        <end position="118"/>
    </location>
</feature>
<dbReference type="EMBL" id="KN822985">
    <property type="protein sequence ID" value="KIO29217.1"/>
    <property type="molecule type" value="Genomic_DNA"/>
</dbReference>
<evidence type="ECO:0000313" key="3">
    <source>
        <dbReference type="Proteomes" id="UP000054248"/>
    </source>
</evidence>
<protein>
    <submittedName>
        <fullName evidence="2">Uncharacterized protein</fullName>
    </submittedName>
</protein>
<organism evidence="2 3">
    <name type="scientific">Tulasnella calospora MUT 4182</name>
    <dbReference type="NCBI Taxonomy" id="1051891"/>
    <lineage>
        <taxon>Eukaryota</taxon>
        <taxon>Fungi</taxon>
        <taxon>Dikarya</taxon>
        <taxon>Basidiomycota</taxon>
        <taxon>Agaricomycotina</taxon>
        <taxon>Agaricomycetes</taxon>
        <taxon>Cantharellales</taxon>
        <taxon>Tulasnellaceae</taxon>
        <taxon>Tulasnella</taxon>
    </lineage>
</organism>